<gene>
    <name evidence="1" type="ORF">BTMF_LOCUS12350</name>
</gene>
<organism evidence="3">
    <name type="scientific">Brugia timori</name>
    <dbReference type="NCBI Taxonomy" id="42155"/>
    <lineage>
        <taxon>Eukaryota</taxon>
        <taxon>Metazoa</taxon>
        <taxon>Ecdysozoa</taxon>
        <taxon>Nematoda</taxon>
        <taxon>Chromadorea</taxon>
        <taxon>Rhabditida</taxon>
        <taxon>Spirurina</taxon>
        <taxon>Spiruromorpha</taxon>
        <taxon>Filarioidea</taxon>
        <taxon>Onchocercidae</taxon>
        <taxon>Brugia</taxon>
    </lineage>
</organism>
<protein>
    <submittedName>
        <fullName evidence="3">Ubiquitinyl hydrolase 1</fullName>
    </submittedName>
</protein>
<evidence type="ECO:0000313" key="3">
    <source>
        <dbReference type="WBParaSite" id="BTMF_0001435401-mRNA-1"/>
    </source>
</evidence>
<dbReference type="Proteomes" id="UP000280834">
    <property type="component" value="Unassembled WGS sequence"/>
</dbReference>
<dbReference type="AlphaFoldDB" id="A0A0R3R2W4"/>
<name>A0A0R3R2W4_9BILA</name>
<evidence type="ECO:0000313" key="1">
    <source>
        <dbReference type="EMBL" id="VDO42357.1"/>
    </source>
</evidence>
<keyword evidence="2" id="KW-1185">Reference proteome</keyword>
<dbReference type="WBParaSite" id="BTMF_0001435401-mRNA-1">
    <property type="protein sequence ID" value="BTMF_0001435401-mRNA-1"/>
    <property type="gene ID" value="BTMF_0001435401"/>
</dbReference>
<dbReference type="EMBL" id="UZAG01019089">
    <property type="protein sequence ID" value="VDO42357.1"/>
    <property type="molecule type" value="Genomic_DNA"/>
</dbReference>
<reference evidence="3" key="1">
    <citation type="submission" date="2017-02" db="UniProtKB">
        <authorList>
            <consortium name="WormBaseParasite"/>
        </authorList>
    </citation>
    <scope>IDENTIFICATION</scope>
</reference>
<proteinExistence type="predicted"/>
<dbReference type="STRING" id="42155.A0A0R3R2W4"/>
<sequence>MLSFLSPCGNSNMYKYDYNIGIKFLPRNLSIDDVMKLMDTEEEDILVLTGLIRADSNNTFPNLNGASMTLSMHDIETNDEMEDQILFERAATMLNSSAYFRSRLNLVPQRHNITEDDKKEEEKDDEEICTVHTKFTEGPQIYTERFRFPLYLCNIRGL</sequence>
<reference evidence="1 2" key="2">
    <citation type="submission" date="2018-11" db="EMBL/GenBank/DDBJ databases">
        <authorList>
            <consortium name="Pathogen Informatics"/>
        </authorList>
    </citation>
    <scope>NUCLEOTIDE SEQUENCE [LARGE SCALE GENOMIC DNA]</scope>
</reference>
<accession>A0A0R3R2W4</accession>
<evidence type="ECO:0000313" key="2">
    <source>
        <dbReference type="Proteomes" id="UP000280834"/>
    </source>
</evidence>